<evidence type="ECO:0000259" key="1">
    <source>
        <dbReference type="Pfam" id="PF24307"/>
    </source>
</evidence>
<reference evidence="2 3" key="1">
    <citation type="submission" date="2019-05" db="EMBL/GenBank/DDBJ databases">
        <title>Algicella ahnfeltiae gen. nov., sp. nov., a novel marine bacterium of the family Flavobacteriaceae isolated from a red alga.</title>
        <authorList>
            <person name="Nedashkovskaya O.I."/>
            <person name="Kukhlevskiy A.D."/>
            <person name="Kim S.-G."/>
            <person name="Zhukova N.V."/>
            <person name="Mikhailov V.V."/>
        </authorList>
    </citation>
    <scope>NUCLEOTIDE SEQUENCE [LARGE SCALE GENOMIC DNA]</scope>
    <source>
        <strain evidence="2 3">10Alg115</strain>
    </source>
</reference>
<evidence type="ECO:0000313" key="2">
    <source>
        <dbReference type="EMBL" id="QCX38933.1"/>
    </source>
</evidence>
<feature type="domain" description="DUF7486" evidence="1">
    <location>
        <begin position="215"/>
        <end position="366"/>
    </location>
</feature>
<sequence length="371" mass="40962">MKTSNHISRFFQVTISFLVLLVLFVLVSFKDSGKEAAINDKVQPAQDTKGLIESVWHVKGIYPDGRLLDIIAVDAYGESYKVKALQKGDQRTLMSIKALVSDKIIPVKLLVNEGKQTPLVAIAKDSTVYQIKAVAPNGERLSVRGVLRSGNIIHIKVIGKNGEFYGLKAISPEGQLHDIKGVKTKKEDLEYTLFGANVYAHVKAIPQAAAADDNFLWHIVGVHPEGYFLEVKALDDKGNTFDVNAILDSDQRSLINIKAFKSDTEILPVKIVSSTDNYKTVAAIGEKGSIYKLVAIDKNGDQLEVKGVREFENIIDIKVINKEGEFYGVKAVSQAGQMNDVKGMKMLNEPIEMKIDTVAIYAHVKAFQQVY</sequence>
<evidence type="ECO:0000313" key="3">
    <source>
        <dbReference type="Proteomes" id="UP000306229"/>
    </source>
</evidence>
<organism evidence="2 3">
    <name type="scientific">Aureibaculum algae</name>
    <dbReference type="NCBI Taxonomy" id="2584122"/>
    <lineage>
        <taxon>Bacteria</taxon>
        <taxon>Pseudomonadati</taxon>
        <taxon>Bacteroidota</taxon>
        <taxon>Flavobacteriia</taxon>
        <taxon>Flavobacteriales</taxon>
        <taxon>Flavobacteriaceae</taxon>
        <taxon>Aureibaculum</taxon>
    </lineage>
</organism>
<protein>
    <recommendedName>
        <fullName evidence="1">DUF7486 domain-containing protein</fullName>
    </recommendedName>
</protein>
<dbReference type="Proteomes" id="UP000306229">
    <property type="component" value="Chromosome"/>
</dbReference>
<name>A0A5B7TUK9_9FLAO</name>
<dbReference type="KEGG" id="fbe:FF125_10975"/>
<dbReference type="Pfam" id="PF24307">
    <property type="entry name" value="DUF7486"/>
    <property type="match status" value="2"/>
</dbReference>
<gene>
    <name evidence="2" type="ORF">FF125_10975</name>
</gene>
<keyword evidence="3" id="KW-1185">Reference proteome</keyword>
<proteinExistence type="predicted"/>
<accession>A0A5B7TUK9</accession>
<dbReference type="OrthoDB" id="1446028at2"/>
<dbReference type="EMBL" id="CP040749">
    <property type="protein sequence ID" value="QCX38933.1"/>
    <property type="molecule type" value="Genomic_DNA"/>
</dbReference>
<dbReference type="InterPro" id="IPR055909">
    <property type="entry name" value="DUF7486"/>
</dbReference>
<dbReference type="AlphaFoldDB" id="A0A5B7TUK9"/>
<feature type="domain" description="DUF7486" evidence="1">
    <location>
        <begin position="55"/>
        <end position="205"/>
    </location>
</feature>
<dbReference type="RefSeq" id="WP_138949812.1">
    <property type="nucleotide sequence ID" value="NZ_CP040749.1"/>
</dbReference>